<evidence type="ECO:0000313" key="2">
    <source>
        <dbReference type="EMBL" id="KAJ4975705.1"/>
    </source>
</evidence>
<feature type="compositionally biased region" description="Basic and acidic residues" evidence="1">
    <location>
        <begin position="105"/>
        <end position="125"/>
    </location>
</feature>
<evidence type="ECO:0000256" key="1">
    <source>
        <dbReference type="SAM" id="MobiDB-lite"/>
    </source>
</evidence>
<dbReference type="AlphaFoldDB" id="A0A9Q0QXV0"/>
<organism evidence="2 3">
    <name type="scientific">Protea cynaroides</name>
    <dbReference type="NCBI Taxonomy" id="273540"/>
    <lineage>
        <taxon>Eukaryota</taxon>
        <taxon>Viridiplantae</taxon>
        <taxon>Streptophyta</taxon>
        <taxon>Embryophyta</taxon>
        <taxon>Tracheophyta</taxon>
        <taxon>Spermatophyta</taxon>
        <taxon>Magnoliopsida</taxon>
        <taxon>Proteales</taxon>
        <taxon>Proteaceae</taxon>
        <taxon>Protea</taxon>
    </lineage>
</organism>
<feature type="region of interest" description="Disordered" evidence="1">
    <location>
        <begin position="1"/>
        <end position="58"/>
    </location>
</feature>
<feature type="region of interest" description="Disordered" evidence="1">
    <location>
        <begin position="102"/>
        <end position="132"/>
    </location>
</feature>
<feature type="compositionally biased region" description="Polar residues" evidence="1">
    <location>
        <begin position="17"/>
        <end position="26"/>
    </location>
</feature>
<dbReference type="Proteomes" id="UP001141806">
    <property type="component" value="Unassembled WGS sequence"/>
</dbReference>
<sequence length="132" mass="15508">MNTTHKEIADRKPKLAEQNQEVTSKKLQIRNRKSSDLPESVIESRKTNSRTTRNCKLGKRNYTSTRSCRSERMQIQEHLKKCSRNGKIETQTNLLTRETTTLISAKEHEPERNPLRPEIWQESRRSGWMADT</sequence>
<gene>
    <name evidence="2" type="ORF">NE237_000811</name>
</gene>
<protein>
    <submittedName>
        <fullName evidence="2">Uncharacterized protein</fullName>
    </submittedName>
</protein>
<comment type="caution">
    <text evidence="2">The sequence shown here is derived from an EMBL/GenBank/DDBJ whole genome shotgun (WGS) entry which is preliminary data.</text>
</comment>
<keyword evidence="3" id="KW-1185">Reference proteome</keyword>
<dbReference type="EMBL" id="JAMYWD010000003">
    <property type="protein sequence ID" value="KAJ4975705.1"/>
    <property type="molecule type" value="Genomic_DNA"/>
</dbReference>
<accession>A0A9Q0QXV0</accession>
<proteinExistence type="predicted"/>
<evidence type="ECO:0000313" key="3">
    <source>
        <dbReference type="Proteomes" id="UP001141806"/>
    </source>
</evidence>
<feature type="compositionally biased region" description="Basic and acidic residues" evidence="1">
    <location>
        <begin position="1"/>
        <end position="15"/>
    </location>
</feature>
<reference evidence="2" key="1">
    <citation type="journal article" date="2023" name="Plant J.">
        <title>The genome of the king protea, Protea cynaroides.</title>
        <authorList>
            <person name="Chang J."/>
            <person name="Duong T.A."/>
            <person name="Schoeman C."/>
            <person name="Ma X."/>
            <person name="Roodt D."/>
            <person name="Barker N."/>
            <person name="Li Z."/>
            <person name="Van de Peer Y."/>
            <person name="Mizrachi E."/>
        </authorList>
    </citation>
    <scope>NUCLEOTIDE SEQUENCE</scope>
    <source>
        <tissue evidence="2">Young leaves</tissue>
    </source>
</reference>
<name>A0A9Q0QXV0_9MAGN</name>